<dbReference type="CDD" id="cd06558">
    <property type="entry name" value="crotonase-like"/>
    <property type="match status" value="1"/>
</dbReference>
<keyword evidence="5" id="KW-0442">Lipid degradation</keyword>
<keyword evidence="9" id="KW-0576">Peroxisome</keyword>
<evidence type="ECO:0000256" key="9">
    <source>
        <dbReference type="ARBA" id="ARBA00023140"/>
    </source>
</evidence>
<dbReference type="SUPFAM" id="SSF51735">
    <property type="entry name" value="NAD(P)-binding Rossmann-fold domains"/>
    <property type="match status" value="1"/>
</dbReference>
<dbReference type="InterPro" id="IPR018376">
    <property type="entry name" value="Enoyl-CoA_hyd/isom_CS"/>
</dbReference>
<dbReference type="Pfam" id="PF00725">
    <property type="entry name" value="3HCDH"/>
    <property type="match status" value="2"/>
</dbReference>
<dbReference type="PANTHER" id="PTHR23309:SF51">
    <property type="entry name" value="3-HYDROXYACYL-COA DEHYDROGENASE-RELATED"/>
    <property type="match status" value="1"/>
</dbReference>
<dbReference type="Pfam" id="PF02737">
    <property type="entry name" value="3HCDH_N"/>
    <property type="match status" value="1"/>
</dbReference>
<dbReference type="Gene3D" id="3.40.50.720">
    <property type="entry name" value="NAD(P)-binding Rossmann-like Domain"/>
    <property type="match status" value="1"/>
</dbReference>
<evidence type="ECO:0000259" key="15">
    <source>
        <dbReference type="Pfam" id="PF00725"/>
    </source>
</evidence>
<reference evidence="18" key="1">
    <citation type="submission" date="2024-01" db="EMBL/GenBank/DDBJ databases">
        <title>Roseobacter fucihabitans sp. nov., isolated from the brown alga Fucus spiralis.</title>
        <authorList>
            <person name="Hahnke S."/>
            <person name="Berger M."/>
            <person name="Schlingloff A."/>
            <person name="Athale I."/>
            <person name="Neumann-Schaal M."/>
            <person name="Adenaya A."/>
            <person name="Poehlein A."/>
            <person name="Daniel R."/>
            <person name="Pertersen J."/>
            <person name="Brinkhoff T."/>
        </authorList>
    </citation>
    <scope>NUCLEOTIDE SEQUENCE [LARGE SCALE GENOMIC DNA]</scope>
    <source>
        <strain evidence="18">B14</strain>
    </source>
</reference>
<dbReference type="RefSeq" id="WP_187432239.1">
    <property type="nucleotide sequence ID" value="NZ_CP143423.1"/>
</dbReference>
<keyword evidence="8" id="KW-0443">Lipid metabolism</keyword>
<dbReference type="EMBL" id="CP143423">
    <property type="protein sequence ID" value="WVX50063.1"/>
    <property type="molecule type" value="Genomic_DNA"/>
</dbReference>
<dbReference type="PANTHER" id="PTHR23309">
    <property type="entry name" value="3-HYDROXYACYL-COA DEHYROGENASE"/>
    <property type="match status" value="1"/>
</dbReference>
<dbReference type="Gene3D" id="1.10.1040.50">
    <property type="match status" value="1"/>
</dbReference>
<evidence type="ECO:0000256" key="7">
    <source>
        <dbReference type="ARBA" id="ARBA00023027"/>
    </source>
</evidence>
<evidence type="ECO:0000256" key="11">
    <source>
        <dbReference type="ARBA" id="ARBA00023239"/>
    </source>
</evidence>
<dbReference type="InterPro" id="IPR001753">
    <property type="entry name" value="Enoyl-CoA_hydra/iso"/>
</dbReference>
<evidence type="ECO:0000256" key="13">
    <source>
        <dbReference type="ARBA" id="ARBA00049556"/>
    </source>
</evidence>
<evidence type="ECO:0000256" key="8">
    <source>
        <dbReference type="ARBA" id="ARBA00023098"/>
    </source>
</evidence>
<evidence type="ECO:0000313" key="18">
    <source>
        <dbReference type="Proteomes" id="UP001318682"/>
    </source>
</evidence>
<keyword evidence="12" id="KW-0511">Multifunctional enzyme</keyword>
<accession>A0ABZ2BXG3</accession>
<comment type="similarity">
    <text evidence="14">Belongs to the enoyl-CoA hydratase/isomerase family.</text>
</comment>
<dbReference type="Pfam" id="PF00378">
    <property type="entry name" value="ECH_1"/>
    <property type="match status" value="1"/>
</dbReference>
<organism evidence="17 18">
    <name type="scientific">Roseobacter fucihabitans</name>
    <dbReference type="NCBI Taxonomy" id="1537242"/>
    <lineage>
        <taxon>Bacteria</taxon>
        <taxon>Pseudomonadati</taxon>
        <taxon>Pseudomonadota</taxon>
        <taxon>Alphaproteobacteria</taxon>
        <taxon>Rhodobacterales</taxon>
        <taxon>Roseobacteraceae</taxon>
        <taxon>Roseobacter</taxon>
    </lineage>
</organism>
<keyword evidence="18" id="KW-1185">Reference proteome</keyword>
<feature type="domain" description="3-hydroxyacyl-CoA dehydrogenase C-terminal" evidence="15">
    <location>
        <begin position="602"/>
        <end position="687"/>
    </location>
</feature>
<dbReference type="InterPro" id="IPR036291">
    <property type="entry name" value="NAD(P)-bd_dom_sf"/>
</dbReference>
<comment type="pathway">
    <text evidence="2">Lipid metabolism; fatty acid beta-oxidation.</text>
</comment>
<evidence type="ECO:0000256" key="2">
    <source>
        <dbReference type="ARBA" id="ARBA00005005"/>
    </source>
</evidence>
<dbReference type="InterPro" id="IPR006176">
    <property type="entry name" value="3-OHacyl-CoA_DH_NAD-bd"/>
</dbReference>
<dbReference type="SUPFAM" id="SSF48179">
    <property type="entry name" value="6-phosphogluconate dehydrogenase C-terminal domain-like"/>
    <property type="match status" value="2"/>
</dbReference>
<dbReference type="InterPro" id="IPR029045">
    <property type="entry name" value="ClpP/crotonase-like_dom_sf"/>
</dbReference>
<gene>
    <name evidence="17" type="primary">fadJ_1</name>
    <name evidence="17" type="ORF">ROLI_031590</name>
</gene>
<evidence type="ECO:0000259" key="16">
    <source>
        <dbReference type="Pfam" id="PF02737"/>
    </source>
</evidence>
<evidence type="ECO:0000256" key="14">
    <source>
        <dbReference type="RuleBase" id="RU003707"/>
    </source>
</evidence>
<dbReference type="PROSITE" id="PS00166">
    <property type="entry name" value="ENOYL_COA_HYDRATASE"/>
    <property type="match status" value="1"/>
</dbReference>
<evidence type="ECO:0000256" key="1">
    <source>
        <dbReference type="ARBA" id="ARBA00004275"/>
    </source>
</evidence>
<dbReference type="Gene3D" id="3.90.226.10">
    <property type="entry name" value="2-enoyl-CoA Hydratase, Chain A, domain 1"/>
    <property type="match status" value="1"/>
</dbReference>
<dbReference type="InterPro" id="IPR006108">
    <property type="entry name" value="3HC_DH_C"/>
</dbReference>
<dbReference type="SUPFAM" id="SSF52096">
    <property type="entry name" value="ClpP/crotonase"/>
    <property type="match status" value="1"/>
</dbReference>
<feature type="domain" description="3-hydroxyacyl-CoA dehydrogenase C-terminal" evidence="15">
    <location>
        <begin position="473"/>
        <end position="566"/>
    </location>
</feature>
<sequence>MNDKIAYARHGNVAVLRLENPPVNALSHAVRGGLMAGMDRAEADTGVRAVLLVGAGRAFIAGADIKEFGKTPLEPHLPDVCNRIEASPLLVVASMHGVSLGGGLEVALSAHYRIAQPDARLGLPEVHLGLIPGAGGTQRLPRVAGVEAALDMITTGRHVMAPEALAMGVIDQIEAGDPEAIGLAYAKALLYEEAARRPVSEMPAPAPVDWDARYAAVLRKGRGQISPAQAVRAVQASVEMPFDAGLKAERAMFRELMETDQRQGMIHAFFAERAVSNLPGLEGIAPRALTGVGVIGGGTMGAGIATAALLSGLRVCLIERDTAVAEAARGRISANLAGALKRGKISQEQQDAMLDHALVLATDYAALKDADLVIEAVFEEMATKKTVFKQLDKVCKPGAVLATNTSYLDVNEIAAGTSRAGDVIGLHFFSPAHVMKLLEVVVTDQTTPDVVATGFALGKRLGKVAVRAGVCDGFIGNRILNTYRSAADHMVLDGASPFQIDAALADFGFAMGPFAMADLAGLDIAWAMRKRRAPHLDSRARVGKYADRLCEAGHFGQKTGAGFYTYEQGQRVGTPNPDVMSLIEAERAARGITPRDFTDAEITRRYMAAMANEAARVVGEGIARRPLDVDMVLLFGYGFPRFWGGPLKWADLLGLPALLADVERFAQEDVFFWEPAPLLQQLVSEGRNFDDLNKAG</sequence>
<comment type="subcellular location">
    <subcellularLocation>
        <location evidence="1">Peroxisome</location>
    </subcellularLocation>
</comment>
<keyword evidence="7" id="KW-0520">NAD</keyword>
<proteinExistence type="inferred from homology"/>
<keyword evidence="11" id="KW-0456">Lyase</keyword>
<comment type="similarity">
    <text evidence="3">In the N-terminal section; belongs to the enoyl-CoA hydratase/isomerase family.</text>
</comment>
<evidence type="ECO:0000313" key="17">
    <source>
        <dbReference type="EMBL" id="WVX50063.1"/>
    </source>
</evidence>
<evidence type="ECO:0000256" key="6">
    <source>
        <dbReference type="ARBA" id="ARBA00023002"/>
    </source>
</evidence>
<evidence type="ECO:0000256" key="3">
    <source>
        <dbReference type="ARBA" id="ARBA00008750"/>
    </source>
</evidence>
<evidence type="ECO:0000256" key="10">
    <source>
        <dbReference type="ARBA" id="ARBA00023235"/>
    </source>
</evidence>
<dbReference type="InterPro" id="IPR008927">
    <property type="entry name" value="6-PGluconate_DH-like_C_sf"/>
</dbReference>
<evidence type="ECO:0000256" key="5">
    <source>
        <dbReference type="ARBA" id="ARBA00022963"/>
    </source>
</evidence>
<name>A0ABZ2BXG3_9RHOB</name>
<comment type="catalytic activity">
    <reaction evidence="13">
        <text>a (3S)-3-hydroxyacyl-CoA + NAD(+) = a 3-oxoacyl-CoA + NADH + H(+)</text>
        <dbReference type="Rhea" id="RHEA:22432"/>
        <dbReference type="ChEBI" id="CHEBI:15378"/>
        <dbReference type="ChEBI" id="CHEBI:57318"/>
        <dbReference type="ChEBI" id="CHEBI:57540"/>
        <dbReference type="ChEBI" id="CHEBI:57945"/>
        <dbReference type="ChEBI" id="CHEBI:90726"/>
        <dbReference type="EC" id="1.1.1.35"/>
    </reaction>
</comment>
<keyword evidence="10" id="KW-0413">Isomerase</keyword>
<protein>
    <submittedName>
        <fullName evidence="17">Fatty acid oxidation complex subunit alpha</fullName>
    </submittedName>
</protein>
<feature type="domain" description="3-hydroxyacyl-CoA dehydrogenase NAD binding" evidence="16">
    <location>
        <begin position="292"/>
        <end position="468"/>
    </location>
</feature>
<keyword evidence="4" id="KW-0276">Fatty acid metabolism</keyword>
<dbReference type="Proteomes" id="UP001318682">
    <property type="component" value="Chromosome"/>
</dbReference>
<keyword evidence="6" id="KW-0560">Oxidoreductase</keyword>
<evidence type="ECO:0000256" key="4">
    <source>
        <dbReference type="ARBA" id="ARBA00022832"/>
    </source>
</evidence>
<evidence type="ECO:0000256" key="12">
    <source>
        <dbReference type="ARBA" id="ARBA00023268"/>
    </source>
</evidence>